<evidence type="ECO:0000313" key="2">
    <source>
        <dbReference type="Proteomes" id="UP000321287"/>
    </source>
</evidence>
<accession>A0AAN4R6R7</accession>
<name>A0AAN4R6R7_9PROT</name>
<proteinExistence type="predicted"/>
<organism evidence="1 2">
    <name type="scientific">Asaia bogorensis NBRC 16594</name>
    <dbReference type="NCBI Taxonomy" id="1231624"/>
    <lineage>
        <taxon>Bacteria</taxon>
        <taxon>Pseudomonadati</taxon>
        <taxon>Pseudomonadota</taxon>
        <taxon>Alphaproteobacteria</taxon>
        <taxon>Acetobacterales</taxon>
        <taxon>Acetobacteraceae</taxon>
        <taxon>Asaia</taxon>
    </lineage>
</organism>
<dbReference type="Proteomes" id="UP000321287">
    <property type="component" value="Unassembled WGS sequence"/>
</dbReference>
<sequence>MLERLVRNEMKMYCECRVSGEYGLNIVLSFLEGYGFSAGGQFAFKIMSDDGELGAILENKDEVIREIINNNHINIIIINNDFDSLFFQLIK</sequence>
<protein>
    <submittedName>
        <fullName evidence="1">Uncharacterized protein</fullName>
    </submittedName>
</protein>
<evidence type="ECO:0000313" key="1">
    <source>
        <dbReference type="EMBL" id="GEL54466.1"/>
    </source>
</evidence>
<comment type="caution">
    <text evidence="1">The sequence shown here is derived from an EMBL/GenBank/DDBJ whole genome shotgun (WGS) entry which is preliminary data.</text>
</comment>
<reference evidence="1 2" key="1">
    <citation type="submission" date="2019-07" db="EMBL/GenBank/DDBJ databases">
        <title>Whole genome shotgun sequence of Asaia bogorensis NBRC 16594.</title>
        <authorList>
            <person name="Hosoyama A."/>
            <person name="Uohara A."/>
            <person name="Ohji S."/>
            <person name="Ichikawa N."/>
        </authorList>
    </citation>
    <scope>NUCLEOTIDE SEQUENCE [LARGE SCALE GENOMIC DNA]</scope>
    <source>
        <strain evidence="1 2">NBRC 16594</strain>
    </source>
</reference>
<dbReference type="EMBL" id="BJVS01000007">
    <property type="protein sequence ID" value="GEL54466.1"/>
    <property type="molecule type" value="Genomic_DNA"/>
</dbReference>
<dbReference type="AlphaFoldDB" id="A0AAN4R6R7"/>
<keyword evidence="2" id="KW-1185">Reference proteome</keyword>
<gene>
    <name evidence="1" type="ORF">ABO01nite_24730</name>
</gene>